<name>A0A317G5F4_BUTFI</name>
<accession>A0A317G5F4</accession>
<gene>
    <name evidence="2" type="ORF">CPT75_20105</name>
</gene>
<evidence type="ECO:0000313" key="2">
    <source>
        <dbReference type="EMBL" id="PWT29238.1"/>
    </source>
</evidence>
<proteinExistence type="predicted"/>
<dbReference type="PROSITE" id="PS51257">
    <property type="entry name" value="PROKAR_LIPOPROTEIN"/>
    <property type="match status" value="1"/>
</dbReference>
<evidence type="ECO:0000313" key="3">
    <source>
        <dbReference type="Proteomes" id="UP000245488"/>
    </source>
</evidence>
<feature type="compositionally biased region" description="Acidic residues" evidence="1">
    <location>
        <begin position="63"/>
        <end position="73"/>
    </location>
</feature>
<dbReference type="RefSeq" id="WP_110074176.1">
    <property type="nucleotide sequence ID" value="NZ_CM009896.1"/>
</dbReference>
<organism evidence="2 3">
    <name type="scientific">Butyrivibrio fibrisolvens</name>
    <dbReference type="NCBI Taxonomy" id="831"/>
    <lineage>
        <taxon>Bacteria</taxon>
        <taxon>Bacillati</taxon>
        <taxon>Bacillota</taxon>
        <taxon>Clostridia</taxon>
        <taxon>Lachnospirales</taxon>
        <taxon>Lachnospiraceae</taxon>
        <taxon>Butyrivibrio</taxon>
    </lineage>
</organism>
<protein>
    <submittedName>
        <fullName evidence="2">Uncharacterized protein</fullName>
    </submittedName>
</protein>
<comment type="caution">
    <text evidence="2">The sequence shown here is derived from an EMBL/GenBank/DDBJ whole genome shotgun (WGS) entry which is preliminary data.</text>
</comment>
<dbReference type="AlphaFoldDB" id="A0A317G5F4"/>
<dbReference type="Proteomes" id="UP000245488">
    <property type="component" value="Chromosome"/>
</dbReference>
<feature type="region of interest" description="Disordered" evidence="1">
    <location>
        <begin position="54"/>
        <end position="84"/>
    </location>
</feature>
<sequence length="343" mass="38371">MNRNKKISDELFIKQKTVIGCLILLTSSIMAGCSVHTELPTLKKEESVLDYGRNENTGSLEESSAEDIISEEGDNSKETESSENSAYYPEAWRLASIFYTGSDIEVSAADLSKEKYGALLHEYHNSADDRIHYGDDGVYSISDDDLRSIAHDMIGYTDDDGIEYMISTYGVNGTGASSDIHEFIGEGDGYCQYDITNSGYDETADEYIQTCVMWTSTLKKGVISRAYFKKNTNSRNIGTFEKIVMESVDGGDGNVPLFSEDDAKDEILSHKLYSLTGDLPDNQFEFKYEIENLPSENENIYCIHMSTDRDVDLFFDFNACTGDVTVRKSEDDKGMTVNLLNMD</sequence>
<dbReference type="EMBL" id="NXNG01000001">
    <property type="protein sequence ID" value="PWT29238.1"/>
    <property type="molecule type" value="Genomic_DNA"/>
</dbReference>
<evidence type="ECO:0000256" key="1">
    <source>
        <dbReference type="SAM" id="MobiDB-lite"/>
    </source>
</evidence>
<keyword evidence="3" id="KW-1185">Reference proteome</keyword>
<reference evidence="2 3" key="1">
    <citation type="submission" date="2017-09" db="EMBL/GenBank/DDBJ databases">
        <title>High-quality draft genome sequence of Butyrivibrio fibrisolvens INBov1, isolated from cow rumen.</title>
        <authorList>
            <person name="Rodriguez Hernaez J."/>
            <person name="Rivarola M."/>
            <person name="Paniego N."/>
            <person name="Cravero S."/>
            <person name="Ceron Cucchi M."/>
            <person name="Martinez M.C."/>
        </authorList>
    </citation>
    <scope>NUCLEOTIDE SEQUENCE [LARGE SCALE GENOMIC DNA]</scope>
    <source>
        <strain evidence="2 3">INBov1</strain>
    </source>
</reference>